<dbReference type="GO" id="GO:0005319">
    <property type="term" value="F:lipid transporter activity"/>
    <property type="evidence" value="ECO:0007669"/>
    <property type="project" value="TreeGrafter"/>
</dbReference>
<accession>A0A565BSZ9</accession>
<keyword evidence="3" id="KW-1185">Reference proteome</keyword>
<gene>
    <name evidence="2" type="ORF">ANE_LOCUS14946</name>
</gene>
<sequence>MLNSGCFYYHQVSFLCGLINECYIQGTTLEPGFTNYFDPGIHSQLPIFNIQPQCPPRTTFSFSFGQCPLKFQKEVRCVQRLSLWRNNSIEVNHEIFKGYQKGNHEDIINEVTAVSDSISLYFHLLISLAYDFLDTDRNNFNVSIWYNSTYKTKLLERYVKLVRVPRLVNLVSNAYPQYLLGPGTNSLFEFVKEMSKLETTLHVDVASLIGPLFFTWVILLLFPFSEYVSQGRRDGMKWKDFSASGMDEVFYIVIVEWFLALISAYYLDRGSLSAKDSFFFLKNPFNKSTSLQRPSLQKQGSPFP</sequence>
<dbReference type="OrthoDB" id="8061355at2759"/>
<proteinExistence type="predicted"/>
<evidence type="ECO:0000313" key="3">
    <source>
        <dbReference type="Proteomes" id="UP000489600"/>
    </source>
</evidence>
<dbReference type="PANTHER" id="PTHR19229:SF231">
    <property type="entry name" value="ABC TRANSPORTER DOMAIN-CONTAINING PROTEIN"/>
    <property type="match status" value="1"/>
</dbReference>
<dbReference type="GO" id="GO:0016020">
    <property type="term" value="C:membrane"/>
    <property type="evidence" value="ECO:0007669"/>
    <property type="project" value="InterPro"/>
</dbReference>
<keyword evidence="1" id="KW-0812">Transmembrane</keyword>
<dbReference type="InterPro" id="IPR026082">
    <property type="entry name" value="ABCA"/>
</dbReference>
<keyword evidence="1" id="KW-1133">Transmembrane helix</keyword>
<keyword evidence="1" id="KW-0472">Membrane</keyword>
<reference evidence="2" key="1">
    <citation type="submission" date="2019-07" db="EMBL/GenBank/DDBJ databases">
        <authorList>
            <person name="Dittberner H."/>
        </authorList>
    </citation>
    <scope>NUCLEOTIDE SEQUENCE [LARGE SCALE GENOMIC DNA]</scope>
</reference>
<dbReference type="AlphaFoldDB" id="A0A565BSZ9"/>
<evidence type="ECO:0000256" key="1">
    <source>
        <dbReference type="SAM" id="Phobius"/>
    </source>
</evidence>
<organism evidence="2 3">
    <name type="scientific">Arabis nemorensis</name>
    <dbReference type="NCBI Taxonomy" id="586526"/>
    <lineage>
        <taxon>Eukaryota</taxon>
        <taxon>Viridiplantae</taxon>
        <taxon>Streptophyta</taxon>
        <taxon>Embryophyta</taxon>
        <taxon>Tracheophyta</taxon>
        <taxon>Spermatophyta</taxon>
        <taxon>Magnoliopsida</taxon>
        <taxon>eudicotyledons</taxon>
        <taxon>Gunneridae</taxon>
        <taxon>Pentapetalae</taxon>
        <taxon>rosids</taxon>
        <taxon>malvids</taxon>
        <taxon>Brassicales</taxon>
        <taxon>Brassicaceae</taxon>
        <taxon>Arabideae</taxon>
        <taxon>Arabis</taxon>
    </lineage>
</organism>
<protein>
    <submittedName>
        <fullName evidence="2">Uncharacterized protein</fullName>
    </submittedName>
</protein>
<name>A0A565BSZ9_9BRAS</name>
<evidence type="ECO:0000313" key="2">
    <source>
        <dbReference type="EMBL" id="VVB04502.1"/>
    </source>
</evidence>
<dbReference type="Proteomes" id="UP000489600">
    <property type="component" value="Unassembled WGS sequence"/>
</dbReference>
<feature type="transmembrane region" description="Helical" evidence="1">
    <location>
        <begin position="205"/>
        <end position="228"/>
    </location>
</feature>
<comment type="caution">
    <text evidence="2">The sequence shown here is derived from an EMBL/GenBank/DDBJ whole genome shotgun (WGS) entry which is preliminary data.</text>
</comment>
<feature type="transmembrane region" description="Helical" evidence="1">
    <location>
        <begin position="249"/>
        <end position="267"/>
    </location>
</feature>
<dbReference type="EMBL" id="CABITT030000005">
    <property type="protein sequence ID" value="VVB04502.1"/>
    <property type="molecule type" value="Genomic_DNA"/>
</dbReference>
<dbReference type="GO" id="GO:0140359">
    <property type="term" value="F:ABC-type transporter activity"/>
    <property type="evidence" value="ECO:0007669"/>
    <property type="project" value="InterPro"/>
</dbReference>
<dbReference type="PANTHER" id="PTHR19229">
    <property type="entry name" value="ATP-BINDING CASSETTE TRANSPORTER SUBFAMILY A ABCA"/>
    <property type="match status" value="1"/>
</dbReference>